<dbReference type="GO" id="GO:0000160">
    <property type="term" value="P:phosphorelay signal transduction system"/>
    <property type="evidence" value="ECO:0007669"/>
    <property type="project" value="InterPro"/>
</dbReference>
<organism evidence="5 6">
    <name type="scientific">Mycobacterium simulans</name>
    <dbReference type="NCBI Taxonomy" id="627089"/>
    <lineage>
        <taxon>Bacteria</taxon>
        <taxon>Bacillati</taxon>
        <taxon>Actinomycetota</taxon>
        <taxon>Actinomycetes</taxon>
        <taxon>Mycobacteriales</taxon>
        <taxon>Mycobacteriaceae</taxon>
        <taxon>Mycobacterium</taxon>
    </lineage>
</organism>
<dbReference type="Gene3D" id="1.10.10.10">
    <property type="entry name" value="Winged helix-like DNA-binding domain superfamily/Winged helix DNA-binding domain"/>
    <property type="match status" value="1"/>
</dbReference>
<dbReference type="Pfam" id="PF00486">
    <property type="entry name" value="Trans_reg_C"/>
    <property type="match status" value="1"/>
</dbReference>
<dbReference type="InterPro" id="IPR036388">
    <property type="entry name" value="WH-like_DNA-bd_sf"/>
</dbReference>
<dbReference type="PROSITE" id="PS51755">
    <property type="entry name" value="OMPR_PHOB"/>
    <property type="match status" value="1"/>
</dbReference>
<dbReference type="Pfam" id="PF03704">
    <property type="entry name" value="BTAD"/>
    <property type="match status" value="1"/>
</dbReference>
<name>A0A7Z7NAU0_9MYCO</name>
<comment type="caution">
    <text evidence="5">The sequence shown here is derived from an EMBL/GenBank/DDBJ whole genome shotgun (WGS) entry which is preliminary data.</text>
</comment>
<feature type="domain" description="OmpR/PhoB-type" evidence="4">
    <location>
        <begin position="37"/>
        <end position="136"/>
    </location>
</feature>
<evidence type="ECO:0000313" key="6">
    <source>
        <dbReference type="Proteomes" id="UP000554965"/>
    </source>
</evidence>
<feature type="DNA-binding region" description="OmpR/PhoB-type" evidence="3">
    <location>
        <begin position="37"/>
        <end position="136"/>
    </location>
</feature>
<dbReference type="InterPro" id="IPR016032">
    <property type="entry name" value="Sig_transdc_resp-reg_C-effctor"/>
</dbReference>
<comment type="similarity">
    <text evidence="1">Belongs to the AfsR/DnrI/RedD regulatory family.</text>
</comment>
<dbReference type="GO" id="GO:0006355">
    <property type="term" value="P:regulation of DNA-templated transcription"/>
    <property type="evidence" value="ECO:0007669"/>
    <property type="project" value="InterPro"/>
</dbReference>
<dbReference type="Pfam" id="PF25872">
    <property type="entry name" value="HTH_77"/>
    <property type="match status" value="1"/>
</dbReference>
<dbReference type="InterPro" id="IPR058852">
    <property type="entry name" value="HTH_77"/>
</dbReference>
<dbReference type="SUPFAM" id="SSF46894">
    <property type="entry name" value="C-terminal effector domain of the bipartite response regulators"/>
    <property type="match status" value="1"/>
</dbReference>
<dbReference type="Proteomes" id="UP000554965">
    <property type="component" value="Unassembled WGS sequence"/>
</dbReference>
<dbReference type="Gene3D" id="1.25.40.10">
    <property type="entry name" value="Tetratricopeptide repeat domain"/>
    <property type="match status" value="2"/>
</dbReference>
<proteinExistence type="inferred from homology"/>
<accession>A0A7Z7NAU0</accession>
<dbReference type="InterPro" id="IPR001867">
    <property type="entry name" value="OmpR/PhoB-type_DNA-bd"/>
</dbReference>
<evidence type="ECO:0000259" key="4">
    <source>
        <dbReference type="PROSITE" id="PS51755"/>
    </source>
</evidence>
<evidence type="ECO:0000313" key="5">
    <source>
        <dbReference type="EMBL" id="SOJ55252.1"/>
    </source>
</evidence>
<dbReference type="InterPro" id="IPR011990">
    <property type="entry name" value="TPR-like_helical_dom_sf"/>
</dbReference>
<dbReference type="SMART" id="SM00862">
    <property type="entry name" value="Trans_reg_C"/>
    <property type="match status" value="1"/>
</dbReference>
<dbReference type="SMART" id="SM01043">
    <property type="entry name" value="BTAD"/>
    <property type="match status" value="1"/>
</dbReference>
<dbReference type="SUPFAM" id="SSF52540">
    <property type="entry name" value="P-loop containing nucleoside triphosphate hydrolases"/>
    <property type="match status" value="1"/>
</dbReference>
<protein>
    <submittedName>
        <fullName evidence="5">HTH-type transcriptional regulator</fullName>
    </submittedName>
</protein>
<keyword evidence="6" id="KW-1185">Reference proteome</keyword>
<reference evidence="5 6" key="1">
    <citation type="submission" date="2017-10" db="EMBL/GenBank/DDBJ databases">
        <authorList>
            <consortium name="Urmite Genomes"/>
        </authorList>
    </citation>
    <scope>NUCLEOTIDE SEQUENCE [LARGE SCALE GENOMIC DNA]</scope>
    <source>
        <strain evidence="5 6">FB-527</strain>
    </source>
</reference>
<dbReference type="InterPro" id="IPR027417">
    <property type="entry name" value="P-loop_NTPase"/>
</dbReference>
<evidence type="ECO:0000256" key="3">
    <source>
        <dbReference type="PROSITE-ProRule" id="PRU01091"/>
    </source>
</evidence>
<dbReference type="GO" id="GO:0003677">
    <property type="term" value="F:DNA binding"/>
    <property type="evidence" value="ECO:0007669"/>
    <property type="project" value="UniProtKB-UniRule"/>
</dbReference>
<evidence type="ECO:0000256" key="2">
    <source>
        <dbReference type="ARBA" id="ARBA00023125"/>
    </source>
</evidence>
<dbReference type="PANTHER" id="PTHR47691:SF3">
    <property type="entry name" value="HTH-TYPE TRANSCRIPTIONAL REGULATOR RV0890C-RELATED"/>
    <property type="match status" value="1"/>
</dbReference>
<dbReference type="CDD" id="cd15831">
    <property type="entry name" value="BTAD"/>
    <property type="match status" value="1"/>
</dbReference>
<sequence>MQRVHLRCEQLGNDWPRRHPESSYARRYLRLVCTVAERVCTRLTVEFRLFGGTRVLVDGRRLDIGPARQRCVLVALLVDVNRPVLLDQLVDRVWSDRPPHRVRNTLAVYVHRLRHLLADAEDVTISRDLGGYVLTADPLTVDLHRFRSMVARARASADPHEAADLYDRALAIWSGEPFVLLNTQWINNLRTALQAERLSVELDRNDVALRIGRHDAVLVELAAAQVTQPLDERLAGQLMLAQYRCGRQADALDTYRRIRDRLVEELGIDPGPALRQVHQQILAGETAVPTATPVDQVLVHPLTVERAHSGLLRRATSFIGHEHELSQITDALHKGPLITLTGVGGVGKTRLAVEVARREQTRFAAGVWICELGPLDHGNAIGSVVAAAGRVWRQQGLDLEESVIEYLRAHEVLLLLDNCEHVLDAAAGLVARIVQNCPRVSVLATSRQPLGVEGEQIIVVPPLPAEDAIRLFADRAKASRPDFTLDDQPAGVVAEICSRVDCLPLGVELAAARMRIMSTLDLARRLDDLRLLDGWVHGAHPRQQSLAATIAWSYQLLTETEQAFFARLSVFAGSFDLEAAHRVCGADGAAERDTLKLLSGLVDKSMVVVRSITDRTRYGVLETLRTFGRERLQESGIEAQYTMRHAVYFAELAERAGAGMQSPQERDWVERVLPDYDNLRTALDHAMDEHDTDVALRLGAATPEVLGWRIGYEEAAVAEQVIAIADPDHPLFPAVVGAAARVAWNHADFSHAKSLAALARERRPLRGTARVVYPTDVLADIALFEGDTQGASAYWEAEAERARRESDRIRLGWTLYLFTICQALLGHPDTALSSAQEAVEVANDTANPTTQALAYFALGYLLRRSEPERALGLFDDAARLAADVQNYWVYGTALMGAAATRAVHGEPRAAAQMLSAVLDHWDRFGDVTEQWVALRYVTRLLFRLGNHNDAAFLHRALMNAGKPSPLTPSQLDVVFDRLGAARLDTVGVPSSSAAVFARARSSLQWHVEHAAQPCEQGI</sequence>
<gene>
    <name evidence="5" type="ORF">MSIMFB_02741</name>
</gene>
<keyword evidence="2 3" id="KW-0238">DNA-binding</keyword>
<dbReference type="EMBL" id="OCTY01000002">
    <property type="protein sequence ID" value="SOJ55252.1"/>
    <property type="molecule type" value="Genomic_DNA"/>
</dbReference>
<dbReference type="PRINTS" id="PR00364">
    <property type="entry name" value="DISEASERSIST"/>
</dbReference>
<evidence type="ECO:0000256" key="1">
    <source>
        <dbReference type="ARBA" id="ARBA00005820"/>
    </source>
</evidence>
<dbReference type="SUPFAM" id="SSF48452">
    <property type="entry name" value="TPR-like"/>
    <property type="match status" value="2"/>
</dbReference>
<dbReference type="PANTHER" id="PTHR47691">
    <property type="entry name" value="REGULATOR-RELATED"/>
    <property type="match status" value="1"/>
</dbReference>
<dbReference type="AlphaFoldDB" id="A0A7Z7NAU0"/>
<dbReference type="InterPro" id="IPR005158">
    <property type="entry name" value="BTAD"/>
</dbReference>
<dbReference type="Gene3D" id="3.40.50.300">
    <property type="entry name" value="P-loop containing nucleotide triphosphate hydrolases"/>
    <property type="match status" value="1"/>
</dbReference>